<dbReference type="Proteomes" id="UP000664800">
    <property type="component" value="Unassembled WGS sequence"/>
</dbReference>
<evidence type="ECO:0000313" key="1">
    <source>
        <dbReference type="EMBL" id="MBN8744508.1"/>
    </source>
</evidence>
<protein>
    <submittedName>
        <fullName evidence="1">Uncharacterized protein</fullName>
    </submittedName>
</protein>
<gene>
    <name evidence="1" type="ORF">J0I24_09395</name>
</gene>
<name>A0A8I1MY98_THIA3</name>
<dbReference type="EMBL" id="JAFKMR010000018">
    <property type="protein sequence ID" value="MBN8744508.1"/>
    <property type="molecule type" value="Genomic_DNA"/>
</dbReference>
<evidence type="ECO:0000313" key="2">
    <source>
        <dbReference type="Proteomes" id="UP000664800"/>
    </source>
</evidence>
<dbReference type="RefSeq" id="WP_276730401.1">
    <property type="nucleotide sequence ID" value="NZ_JAFKMR010000018.1"/>
</dbReference>
<comment type="caution">
    <text evidence="1">The sequence shown here is derived from an EMBL/GenBank/DDBJ whole genome shotgun (WGS) entry which is preliminary data.</text>
</comment>
<sequence>MAPNPTDKRNIEMHTHNDPGADQYAYLDAYLGTVLVAGDNDIKSAPAAHAVCAGDASTTPRKARNATVRDEGLRMIGEKKWVDPETAKACKEMRAEMMEAREPTAQEMGLFFYMREPMLKDPAYLVAIWERGREQPILFQRHDTIAAALSAMQQKWRDKRLQEMTGGSSEGFYSEW</sequence>
<reference evidence="1" key="1">
    <citation type="submission" date="2021-02" db="EMBL/GenBank/DDBJ databases">
        <title>Thiocyanate and organic carbon inputs drive convergent selection for specific autotrophic Afipia and Thiobacillus strains within complex microbiomes.</title>
        <authorList>
            <person name="Huddy R.J."/>
            <person name="Sachdeva R."/>
            <person name="Kadzinga F."/>
            <person name="Kantor R.S."/>
            <person name="Harrison S.T.L."/>
            <person name="Banfield J.F."/>
        </authorList>
    </citation>
    <scope>NUCLEOTIDE SEQUENCE</scope>
    <source>
        <strain evidence="1">SCN18_13_7_16_R3_B_64_19</strain>
    </source>
</reference>
<organism evidence="1 2">
    <name type="scientific">Thiomonas arsenitoxydans (strain DSM 22701 / CIP 110005 / 3As)</name>
    <dbReference type="NCBI Taxonomy" id="426114"/>
    <lineage>
        <taxon>Bacteria</taxon>
        <taxon>Pseudomonadati</taxon>
        <taxon>Pseudomonadota</taxon>
        <taxon>Betaproteobacteria</taxon>
        <taxon>Burkholderiales</taxon>
        <taxon>Thiomonas</taxon>
    </lineage>
</organism>
<accession>A0A8I1MY98</accession>
<proteinExistence type="predicted"/>
<dbReference type="AlphaFoldDB" id="A0A8I1MY98"/>